<dbReference type="InterPro" id="IPR007527">
    <property type="entry name" value="Znf_SWIM"/>
</dbReference>
<organism evidence="2 3">
    <name type="scientific">Fadolivirus FV1/VV64</name>
    <dbReference type="NCBI Taxonomy" id="3070911"/>
    <lineage>
        <taxon>Viruses</taxon>
        <taxon>Varidnaviria</taxon>
        <taxon>Bamfordvirae</taxon>
        <taxon>Nucleocytoviricota</taxon>
        <taxon>Megaviricetes</taxon>
        <taxon>Imitervirales</taxon>
        <taxon>Mimiviridae</taxon>
        <taxon>Klosneuvirinae</taxon>
        <taxon>Fadolivirus</taxon>
        <taxon>Fadolivirus algeromassiliense</taxon>
    </lineage>
</organism>
<dbReference type="SUPFAM" id="SSF57850">
    <property type="entry name" value="RING/U-box"/>
    <property type="match status" value="1"/>
</dbReference>
<evidence type="ECO:0000259" key="1">
    <source>
        <dbReference type="PROSITE" id="PS50966"/>
    </source>
</evidence>
<dbReference type="PANTHER" id="PTHR21540:SF0">
    <property type="entry name" value="PHD FAMILY PROTEIN"/>
    <property type="match status" value="1"/>
</dbReference>
<reference evidence="2 3" key="1">
    <citation type="submission" date="2020-04" db="EMBL/GenBank/DDBJ databases">
        <title>Advantages and limits of metagenomic assembly and binning of a giant virus.</title>
        <authorList>
            <person name="Schulz F."/>
            <person name="Andreani J."/>
            <person name="Francis R."/>
            <person name="Boudjemaa H."/>
            <person name="Bou Khalil J.Y."/>
            <person name="Lee J."/>
            <person name="La Scola B."/>
            <person name="Woyke T."/>
        </authorList>
    </citation>
    <scope>NUCLEOTIDE SEQUENCE [LARGE SCALE GENOMIC DNA]</scope>
    <source>
        <strain evidence="2 3">FV1/VV64</strain>
    </source>
</reference>
<dbReference type="GO" id="GO:0008270">
    <property type="term" value="F:zinc ion binding"/>
    <property type="evidence" value="ECO:0007669"/>
    <property type="project" value="InterPro"/>
</dbReference>
<dbReference type="InterPro" id="IPR039903">
    <property type="entry name" value="Zswim2"/>
</dbReference>
<dbReference type="InterPro" id="IPR013083">
    <property type="entry name" value="Znf_RING/FYVE/PHD"/>
</dbReference>
<evidence type="ECO:0000313" key="3">
    <source>
        <dbReference type="Proteomes" id="UP001162001"/>
    </source>
</evidence>
<sequence>MSSMRKQRGTTQNLYLIEILDSTELYQRSYSVMGSTGNVYTVTIKTTPECTCPDYTTRGNRCKHIYFILMRVMKCMNVDENSYTNQQILDMFTNIPKITQNLTLDPSKKKIYDKLKNDNKLGTTSKSEVNQKDTDDLCPICLDDLTNGEELDYCKFSCGKPIHKLCYSMWTKKQPANCVFCKASWNNKETKYVNLLGH</sequence>
<feature type="domain" description="SWIM-type" evidence="1">
    <location>
        <begin position="40"/>
        <end position="73"/>
    </location>
</feature>
<dbReference type="GO" id="GO:0061630">
    <property type="term" value="F:ubiquitin protein ligase activity"/>
    <property type="evidence" value="ECO:0007669"/>
    <property type="project" value="InterPro"/>
</dbReference>
<gene>
    <name evidence="2" type="ORF">Fadolivirus_1_469</name>
</gene>
<dbReference type="PANTHER" id="PTHR21540">
    <property type="entry name" value="RING FINGER AND SWIM DOMAIN-CONTAINING PROTEIN 2"/>
    <property type="match status" value="1"/>
</dbReference>
<accession>A0A7D3QU74</accession>
<dbReference type="PROSITE" id="PS50966">
    <property type="entry name" value="ZF_SWIM"/>
    <property type="match status" value="1"/>
</dbReference>
<dbReference type="Proteomes" id="UP001162001">
    <property type="component" value="Segment"/>
</dbReference>
<dbReference type="EMBL" id="MT418680">
    <property type="protein sequence ID" value="QKF93927.1"/>
    <property type="molecule type" value="Genomic_DNA"/>
</dbReference>
<name>A0A7D3QU74_9VIRU</name>
<dbReference type="Pfam" id="PF04434">
    <property type="entry name" value="SWIM"/>
    <property type="match status" value="1"/>
</dbReference>
<evidence type="ECO:0000313" key="2">
    <source>
        <dbReference type="EMBL" id="QKF93927.1"/>
    </source>
</evidence>
<dbReference type="Gene3D" id="3.30.40.10">
    <property type="entry name" value="Zinc/RING finger domain, C3HC4 (zinc finger)"/>
    <property type="match status" value="1"/>
</dbReference>
<protein>
    <submittedName>
        <fullName evidence="2">Zinc finger SWIM-type protein</fullName>
    </submittedName>
</protein>
<proteinExistence type="predicted"/>
<keyword evidence="3" id="KW-1185">Reference proteome</keyword>